<dbReference type="PANTHER" id="PTHR43547:SF2">
    <property type="entry name" value="HYBRID SIGNAL TRANSDUCTION HISTIDINE KINASE C"/>
    <property type="match status" value="1"/>
</dbReference>
<dbReference type="FunFam" id="1.10.287.130:FF:000045">
    <property type="entry name" value="Two-component system sensor histidine kinase/response regulator"/>
    <property type="match status" value="1"/>
</dbReference>
<dbReference type="Pfam" id="PF00512">
    <property type="entry name" value="HisKA"/>
    <property type="match status" value="1"/>
</dbReference>
<keyword evidence="4" id="KW-0808">Transferase</keyword>
<evidence type="ECO:0000256" key="9">
    <source>
        <dbReference type="ARBA" id="ARBA00023015"/>
    </source>
</evidence>
<dbReference type="Gene3D" id="2.60.40.10">
    <property type="entry name" value="Immunoglobulins"/>
    <property type="match status" value="1"/>
</dbReference>
<name>A0A4U3KSP3_9BACT</name>
<evidence type="ECO:0000256" key="1">
    <source>
        <dbReference type="ARBA" id="ARBA00000085"/>
    </source>
</evidence>
<keyword evidence="7" id="KW-0067">ATP-binding</keyword>
<dbReference type="PROSITE" id="PS50109">
    <property type="entry name" value="HIS_KIN"/>
    <property type="match status" value="1"/>
</dbReference>
<dbReference type="InterPro" id="IPR013783">
    <property type="entry name" value="Ig-like_fold"/>
</dbReference>
<feature type="modified residue" description="4-aspartylphosphate" evidence="11">
    <location>
        <position position="1170"/>
    </location>
</feature>
<organism evidence="15 16">
    <name type="scientific">Ilyomonas limi</name>
    <dbReference type="NCBI Taxonomy" id="2575867"/>
    <lineage>
        <taxon>Bacteria</taxon>
        <taxon>Pseudomonadati</taxon>
        <taxon>Bacteroidota</taxon>
        <taxon>Chitinophagia</taxon>
        <taxon>Chitinophagales</taxon>
        <taxon>Chitinophagaceae</taxon>
        <taxon>Ilyomonas</taxon>
    </lineage>
</organism>
<keyword evidence="9" id="KW-0805">Transcription regulation</keyword>
<evidence type="ECO:0000256" key="2">
    <source>
        <dbReference type="ARBA" id="ARBA00012438"/>
    </source>
</evidence>
<feature type="domain" description="Histidine kinase" evidence="13">
    <location>
        <begin position="823"/>
        <end position="1037"/>
    </location>
</feature>
<dbReference type="InterPro" id="IPR011123">
    <property type="entry name" value="Y_Y_Y"/>
</dbReference>
<dbReference type="SUPFAM" id="SSF63829">
    <property type="entry name" value="Calcium-dependent phosphotriesterase"/>
    <property type="match status" value="1"/>
</dbReference>
<evidence type="ECO:0000313" key="16">
    <source>
        <dbReference type="Proteomes" id="UP000305848"/>
    </source>
</evidence>
<reference evidence="15 16" key="1">
    <citation type="submission" date="2019-05" db="EMBL/GenBank/DDBJ databases">
        <title>Panacibacter sp. strain 17mud1-8 Genome sequencing and assembly.</title>
        <authorList>
            <person name="Chhetri G."/>
        </authorList>
    </citation>
    <scope>NUCLEOTIDE SEQUENCE [LARGE SCALE GENOMIC DNA]</scope>
    <source>
        <strain evidence="15 16">17mud1-8</strain>
    </source>
</reference>
<keyword evidence="5" id="KW-0547">Nucleotide-binding</keyword>
<keyword evidence="10" id="KW-0804">Transcription</keyword>
<evidence type="ECO:0000256" key="10">
    <source>
        <dbReference type="ARBA" id="ARBA00023163"/>
    </source>
</evidence>
<dbReference type="Pfam" id="PF00072">
    <property type="entry name" value="Response_reg"/>
    <property type="match status" value="1"/>
</dbReference>
<dbReference type="InterPro" id="IPR011006">
    <property type="entry name" value="CheY-like_superfamily"/>
</dbReference>
<dbReference type="InterPro" id="IPR003594">
    <property type="entry name" value="HATPase_dom"/>
</dbReference>
<proteinExistence type="predicted"/>
<dbReference type="PROSITE" id="PS50110">
    <property type="entry name" value="RESPONSE_REGULATORY"/>
    <property type="match status" value="1"/>
</dbReference>
<dbReference type="PROSITE" id="PS01124">
    <property type="entry name" value="HTH_ARAC_FAMILY_2"/>
    <property type="match status" value="1"/>
</dbReference>
<dbReference type="InterPro" id="IPR003661">
    <property type="entry name" value="HisK_dim/P_dom"/>
</dbReference>
<dbReference type="InterPro" id="IPR036097">
    <property type="entry name" value="HisK_dim/P_sf"/>
</dbReference>
<evidence type="ECO:0000313" key="15">
    <source>
        <dbReference type="EMBL" id="TKK65340.1"/>
    </source>
</evidence>
<comment type="catalytic activity">
    <reaction evidence="1">
        <text>ATP + protein L-histidine = ADP + protein N-phospho-L-histidine.</text>
        <dbReference type="EC" id="2.7.13.3"/>
    </reaction>
</comment>
<dbReference type="GO" id="GO:0000155">
    <property type="term" value="F:phosphorelay sensor kinase activity"/>
    <property type="evidence" value="ECO:0007669"/>
    <property type="project" value="InterPro"/>
</dbReference>
<evidence type="ECO:0000256" key="7">
    <source>
        <dbReference type="ARBA" id="ARBA00022840"/>
    </source>
</evidence>
<evidence type="ECO:0000259" key="13">
    <source>
        <dbReference type="PROSITE" id="PS50109"/>
    </source>
</evidence>
<dbReference type="SUPFAM" id="SSF47384">
    <property type="entry name" value="Homodimeric domain of signal transducing histidine kinase"/>
    <property type="match status" value="1"/>
</dbReference>
<evidence type="ECO:0000256" key="8">
    <source>
        <dbReference type="ARBA" id="ARBA00023012"/>
    </source>
</evidence>
<dbReference type="GO" id="GO:0005524">
    <property type="term" value="F:ATP binding"/>
    <property type="evidence" value="ECO:0007669"/>
    <property type="project" value="UniProtKB-KW"/>
</dbReference>
<dbReference type="Pfam" id="PF12833">
    <property type="entry name" value="HTH_18"/>
    <property type="match status" value="1"/>
</dbReference>
<dbReference type="FunFam" id="3.30.565.10:FF:000037">
    <property type="entry name" value="Hybrid sensor histidine kinase/response regulator"/>
    <property type="match status" value="1"/>
</dbReference>
<dbReference type="InterPro" id="IPR005467">
    <property type="entry name" value="His_kinase_dom"/>
</dbReference>
<dbReference type="InterPro" id="IPR018060">
    <property type="entry name" value="HTH_AraC"/>
</dbReference>
<dbReference type="Gene3D" id="2.130.10.10">
    <property type="entry name" value="YVTN repeat-like/Quinoprotein amine dehydrogenase"/>
    <property type="match status" value="2"/>
</dbReference>
<protein>
    <recommendedName>
        <fullName evidence="2">histidine kinase</fullName>
        <ecNumber evidence="2">2.7.13.3</ecNumber>
    </recommendedName>
</protein>
<dbReference type="SMART" id="SM00342">
    <property type="entry name" value="HTH_ARAC"/>
    <property type="match status" value="1"/>
</dbReference>
<dbReference type="SMART" id="SM00387">
    <property type="entry name" value="HATPase_c"/>
    <property type="match status" value="1"/>
</dbReference>
<evidence type="ECO:0000256" key="6">
    <source>
        <dbReference type="ARBA" id="ARBA00022777"/>
    </source>
</evidence>
<dbReference type="InterPro" id="IPR004358">
    <property type="entry name" value="Sig_transdc_His_kin-like_C"/>
</dbReference>
<dbReference type="OrthoDB" id="9809670at2"/>
<dbReference type="CDD" id="cd00082">
    <property type="entry name" value="HisKA"/>
    <property type="match status" value="1"/>
</dbReference>
<dbReference type="Proteomes" id="UP000305848">
    <property type="component" value="Unassembled WGS sequence"/>
</dbReference>
<dbReference type="Pfam" id="PF07494">
    <property type="entry name" value="Reg_prop"/>
    <property type="match status" value="4"/>
</dbReference>
<dbReference type="CDD" id="cd00156">
    <property type="entry name" value="REC"/>
    <property type="match status" value="1"/>
</dbReference>
<keyword evidence="8" id="KW-0902">Two-component regulatory system</keyword>
<dbReference type="SMART" id="SM00448">
    <property type="entry name" value="REC"/>
    <property type="match status" value="1"/>
</dbReference>
<dbReference type="GO" id="GO:0003700">
    <property type="term" value="F:DNA-binding transcription factor activity"/>
    <property type="evidence" value="ECO:0007669"/>
    <property type="project" value="InterPro"/>
</dbReference>
<dbReference type="GO" id="GO:0043565">
    <property type="term" value="F:sequence-specific DNA binding"/>
    <property type="evidence" value="ECO:0007669"/>
    <property type="project" value="InterPro"/>
</dbReference>
<sequence>MAILLLLLLNLCQLQSQDIEVKYLGIENGLSNNTVITIFQDHNGFMWFGTYDGLNRFDGYEFKVFRNIIDDSTSIASNNINCIGEDASHNIWVGGQKEINIYNPITARFSTPSYTFSNGITRQRIADNVMSVQLVRNNAMLVGTQHNGLFCFDNSTTNGKQILLNNKRLANYYVTAIKYDTTTNSTYVLVQNEGLFVYDAQKQTLHLKNNLLKQANCISVSSNGKLWIGDNSGLYQLDNAINTLSASLVPYKGPVVNLCEDKKGTLWIATDGGGVWLLPAGQNNAVPLSTTNAKNKSLINSNAVYAIYEDKEERKWIGTLRGGVNVIEPQQNKFEKVIYQPVDNTSAVENFILSFCEDEKHNVWIGTDGAGLRYWNRVDNTFKNFVHDSNNPNTVSSNFITNIINDDSRGVWLSTWFGGINYYNTNTGLFQHYTCFNPVTKTINNNVWTLLKDSHKRLWACAVRNGGLYLFNQHANTFDMFDNRLAELQCLTEDADGNIWGGDYTSLYKIDTVNKKHQVYSIGYAVRSMYEDKKKNFWIGTQEGGLLRFNRQNGTFERFTTTDGLPHNTVLRILEDGKGNLWLSTYNGLSRFDPAKKTFRNFSQSDGLQSNQFSFNGALALNSGELLFGGIKGFNVFYPQKIAEEKREPPLFLSTLKVNSAPVQNNLSYIKEKDQDVIKKVIIPYDEAALSFDYLGLDYADAANINYAYYLQGWDKNWNYVKNTRTATYSRLREGDYIFKVKVSYADGIWSNPQQLLYITVLPPWYRTWWAYSLYVLLCMAAIYLYALYKSRQAKLHYEIQLAHLETQKEKELNEKKIAFFTNISHEFRTPLSLIINPIKDLLNKPETRTGNAELKVVYRNAQRLLRLVDQLLLFKKADAETEKLHIVKLNFYSLCNDVFSCFTEQARIRKIKYELQSNTKKLMLHADREKLEIALFNVLSNAFKYTPDGGEIIFIIEEKEEQVRVSISDTGTGISETEGKKLFEQFYQIKNASSKSGFGIGLYLVKKFVEAHEGTVTYKSLEGKGTTFTIVLNKIVTETAAPSNNESKQVAASDAKRTDESALINAPAEIEANTNIIAEEEQLQITPVSAILSELSEEMAETESMPAKPDLPQELASDKQTLLIIDDDNEIRNYLVSIFAPDYKIYEANCAEDGIKLAQKHLPDLIISDIVMKGLNGLDLCRTLKEDKKVSHIPIILLTGTTSDEMQLQGMESGADDYIKKPFDKDILAARVKSILKRRNILQSYFYNEITFGSATFKISDEYKEFLQACMRIIENHLTDDQFSIKTLATEIGMSHSNLYKKIKAVSGQSVNAFIRFIRLRKAAEVFINTENNVNETAAMVGFNDIKYFRSQFVKLFGVNPSEYIKKYRKPFHNNLHVEGKMLK</sequence>
<dbReference type="EC" id="2.7.13.3" evidence="2"/>
<evidence type="ECO:0000256" key="5">
    <source>
        <dbReference type="ARBA" id="ARBA00022741"/>
    </source>
</evidence>
<dbReference type="InterPro" id="IPR015943">
    <property type="entry name" value="WD40/YVTN_repeat-like_dom_sf"/>
</dbReference>
<feature type="domain" description="HTH araC/xylS-type" evidence="12">
    <location>
        <begin position="1269"/>
        <end position="1368"/>
    </location>
</feature>
<feature type="domain" description="Response regulatory" evidence="14">
    <location>
        <begin position="1122"/>
        <end position="1237"/>
    </location>
</feature>
<accession>A0A4U3KSP3</accession>
<dbReference type="Gene3D" id="3.40.50.2300">
    <property type="match status" value="1"/>
</dbReference>
<dbReference type="InterPro" id="IPR001789">
    <property type="entry name" value="Sig_transdc_resp-reg_receiver"/>
</dbReference>
<dbReference type="Gene3D" id="1.10.10.60">
    <property type="entry name" value="Homeodomain-like"/>
    <property type="match status" value="1"/>
</dbReference>
<dbReference type="Pfam" id="PF02518">
    <property type="entry name" value="HATPase_c"/>
    <property type="match status" value="1"/>
</dbReference>
<evidence type="ECO:0000259" key="12">
    <source>
        <dbReference type="PROSITE" id="PS01124"/>
    </source>
</evidence>
<keyword evidence="16" id="KW-1185">Reference proteome</keyword>
<dbReference type="InterPro" id="IPR036890">
    <property type="entry name" value="HATPase_C_sf"/>
</dbReference>
<keyword evidence="3 11" id="KW-0597">Phosphoprotein</keyword>
<dbReference type="Pfam" id="PF07495">
    <property type="entry name" value="Y_Y_Y"/>
    <property type="match status" value="1"/>
</dbReference>
<dbReference type="SMART" id="SM00388">
    <property type="entry name" value="HisKA"/>
    <property type="match status" value="1"/>
</dbReference>
<comment type="caution">
    <text evidence="15">The sequence shown here is derived from an EMBL/GenBank/DDBJ whole genome shotgun (WGS) entry which is preliminary data.</text>
</comment>
<dbReference type="InterPro" id="IPR009057">
    <property type="entry name" value="Homeodomain-like_sf"/>
</dbReference>
<dbReference type="PRINTS" id="PR00344">
    <property type="entry name" value="BCTRLSENSOR"/>
</dbReference>
<dbReference type="SUPFAM" id="SSF46689">
    <property type="entry name" value="Homeodomain-like"/>
    <property type="match status" value="1"/>
</dbReference>
<evidence type="ECO:0000256" key="4">
    <source>
        <dbReference type="ARBA" id="ARBA00022679"/>
    </source>
</evidence>
<dbReference type="PANTHER" id="PTHR43547">
    <property type="entry name" value="TWO-COMPONENT HISTIDINE KINASE"/>
    <property type="match status" value="1"/>
</dbReference>
<dbReference type="Gene3D" id="3.30.565.10">
    <property type="entry name" value="Histidine kinase-like ATPase, C-terminal domain"/>
    <property type="match status" value="1"/>
</dbReference>
<evidence type="ECO:0000259" key="14">
    <source>
        <dbReference type="PROSITE" id="PS50110"/>
    </source>
</evidence>
<dbReference type="EMBL" id="SZQL01000022">
    <property type="protein sequence ID" value="TKK65340.1"/>
    <property type="molecule type" value="Genomic_DNA"/>
</dbReference>
<evidence type="ECO:0000256" key="3">
    <source>
        <dbReference type="ARBA" id="ARBA00022553"/>
    </source>
</evidence>
<dbReference type="SUPFAM" id="SSF52172">
    <property type="entry name" value="CheY-like"/>
    <property type="match status" value="1"/>
</dbReference>
<dbReference type="InterPro" id="IPR011110">
    <property type="entry name" value="Reg_prop"/>
</dbReference>
<dbReference type="Gene3D" id="1.10.287.130">
    <property type="match status" value="1"/>
</dbReference>
<keyword evidence="6" id="KW-0418">Kinase</keyword>
<dbReference type="SUPFAM" id="SSF101898">
    <property type="entry name" value="NHL repeat"/>
    <property type="match status" value="1"/>
</dbReference>
<dbReference type="SUPFAM" id="SSF55874">
    <property type="entry name" value="ATPase domain of HSP90 chaperone/DNA topoisomerase II/histidine kinase"/>
    <property type="match status" value="1"/>
</dbReference>
<evidence type="ECO:0000256" key="11">
    <source>
        <dbReference type="PROSITE-ProRule" id="PRU00169"/>
    </source>
</evidence>
<gene>
    <name evidence="15" type="ORF">FC093_20380</name>
</gene>